<dbReference type="InterPro" id="IPR016090">
    <property type="entry name" value="PLA2-like_dom"/>
</dbReference>
<dbReference type="SUPFAM" id="SSF48619">
    <property type="entry name" value="Phospholipase A2, PLA2"/>
    <property type="match status" value="4"/>
</dbReference>
<protein>
    <recommendedName>
        <fullName evidence="8">Phospholipase A2-like central domain-containing protein</fullName>
    </recommendedName>
</protein>
<keyword evidence="5" id="KW-0442">Lipid degradation</keyword>
<evidence type="ECO:0000256" key="5">
    <source>
        <dbReference type="ARBA" id="ARBA00022963"/>
    </source>
</evidence>
<evidence type="ECO:0000256" key="3">
    <source>
        <dbReference type="ARBA" id="ARBA00022801"/>
    </source>
</evidence>
<evidence type="ECO:0000313" key="10">
    <source>
        <dbReference type="Proteomes" id="UP000887458"/>
    </source>
</evidence>
<dbReference type="Pfam" id="PF05826">
    <property type="entry name" value="Phospholip_A2_2"/>
    <property type="match status" value="4"/>
</dbReference>
<comment type="cofactor">
    <cofactor evidence="2">
        <name>Ca(2+)</name>
        <dbReference type="ChEBI" id="CHEBI:29108"/>
    </cofactor>
</comment>
<evidence type="ECO:0000256" key="6">
    <source>
        <dbReference type="ARBA" id="ARBA00023098"/>
    </source>
</evidence>
<dbReference type="PANTHER" id="PTHR12253">
    <property type="entry name" value="RH14732P"/>
    <property type="match status" value="1"/>
</dbReference>
<keyword evidence="4" id="KW-0106">Calcium</keyword>
<feature type="domain" description="Phospholipase A2-like central" evidence="8">
    <location>
        <begin position="104"/>
        <end position="205"/>
    </location>
</feature>
<reference evidence="9 10" key="1">
    <citation type="journal article" date="2018" name="J. Allergy Clin. Immunol.">
        <title>High-quality assembly of Dermatophagoides pteronyssinus genome and transcriptome reveals a wide range of novel allergens.</title>
        <authorList>
            <person name="Liu X.Y."/>
            <person name="Yang K.Y."/>
            <person name="Wang M.Q."/>
            <person name="Kwok J.S."/>
            <person name="Zeng X."/>
            <person name="Yang Z."/>
            <person name="Xiao X.J."/>
            <person name="Lau C.P."/>
            <person name="Li Y."/>
            <person name="Huang Z.M."/>
            <person name="Ba J.G."/>
            <person name="Yim A.K."/>
            <person name="Ouyang C.Y."/>
            <person name="Ngai S.M."/>
            <person name="Chan T.F."/>
            <person name="Leung E.L."/>
            <person name="Liu L."/>
            <person name="Liu Z.G."/>
            <person name="Tsui S.K."/>
        </authorList>
    </citation>
    <scope>NUCLEOTIDE SEQUENCE [LARGE SCALE GENOMIC DNA]</scope>
    <source>
        <strain evidence="9">Derp</strain>
    </source>
</reference>
<keyword evidence="10" id="KW-1185">Reference proteome</keyword>
<evidence type="ECO:0000259" key="8">
    <source>
        <dbReference type="Pfam" id="PF05826"/>
    </source>
</evidence>
<proteinExistence type="predicted"/>
<keyword evidence="6" id="KW-0443">Lipid metabolism</keyword>
<evidence type="ECO:0000313" key="9">
    <source>
        <dbReference type="EMBL" id="KAH9423211.1"/>
    </source>
</evidence>
<sequence length="1085" mass="129685">MLDILNRIDNNNNTMFNVEKFQDQEKPEELIRNHPALYVYQLKYIDYNLLLSLIRRSCTMKSLEQQSVNEVGEKSSDFDADDEEISSNLATILKQIDNQTTWHAPKTLWCGTDLTTTTTIMNDYWNLGPARFVDICCREHEYCSIVLRPNEKRYNLFNESLFKMYLCQCEQFFYDCLKRRIRLGKNYGDVIRNVYFKRSNLKCLQPIDCNAGWIFDNEWQLINDKEIFQKPLLELYYYNHTIYNCAIFDMKEQTRKKESKIYIKKYGHNKSYSKHRIDYNLMLLIIHSCTLYALKRYTNNILIKTDNSSKFFNDNDLKKDDNKFMDWIAPKTKWCGIDDVAKSYWDLGNQPLVDICCREHDHCPIHIKSKQTKHGLHNNNMFMVSYCQCEQFFYDCLHRRKGIHYEDVIRELYFLRFDVDCIDTIDCNAKWIFDNEKWKLLNFEKLLNEPYLKMVENFSLKKNKMKIKHFCLLFIVFILFTCEISMLPTSLSSIFESASNSESSEFNIQPKLPIMDRSIKMPILVESTYLVGFLFDKTLTVLELFYNTHSIYDCAIFDLSIPERKKQSKIYIKKYGKNKTYSKHKIDYNLMILVIHSCTLYSLKTYSRLLHIKMDNGSKYFSENDMKKDDNFIDFIAPKTKWCGVADIAENYWDLGSEPLVDLCCREHDHCPLNIESKKSKHGLHNGGMITVSFCLCDQFLYDCLHRHKGLHYEDVIRELYFLRFNIDCIESIDCYAEWKRVNGKWKLLNYEKLLKKPCMKKFRLTTFTDYQNTLLITKYNDYNETLNDEHEMNETNNFDRQIQANDYLEQNSHKKQYSLHEIDFNLMLLVTEFCSKMAIKQQQQKRQKRQLIKWNLISPGTNWCGPNNKARNYSDLGQAKLIDICCREHDHCPIIIESKMTKYNNIYNNDFFTLLLCQCDEFFYECLNQLPSLYSYYEYLIRNLYFKRPLMKCIETIDCVAEWQMYRPIVIVSANKQWIWKLDNFEQLFNKPCRKEFRLITFDEYQYKKKLSSIIIIDGGNKVKPVHDNKMKPGNNNGSRETTTTTTKSDHRDDDHQDKNQSNSKCLCVYIWIFFSILQIFFIH</sequence>
<evidence type="ECO:0000256" key="7">
    <source>
        <dbReference type="SAM" id="MobiDB-lite"/>
    </source>
</evidence>
<feature type="region of interest" description="Disordered" evidence="7">
    <location>
        <begin position="1026"/>
        <end position="1062"/>
    </location>
</feature>
<gene>
    <name evidence="9" type="ORF">DERP_003488</name>
</gene>
<evidence type="ECO:0000256" key="1">
    <source>
        <dbReference type="ARBA" id="ARBA00001604"/>
    </source>
</evidence>
<feature type="domain" description="Phospholipase A2-like central" evidence="8">
    <location>
        <begin position="636"/>
        <end position="731"/>
    </location>
</feature>
<keyword evidence="3" id="KW-0378">Hydrolase</keyword>
<accession>A0ABQ8JKT0</accession>
<evidence type="ECO:0000256" key="2">
    <source>
        <dbReference type="ARBA" id="ARBA00001913"/>
    </source>
</evidence>
<evidence type="ECO:0000256" key="4">
    <source>
        <dbReference type="ARBA" id="ARBA00022837"/>
    </source>
</evidence>
<dbReference type="InterPro" id="IPR036444">
    <property type="entry name" value="PLipase_A2_dom_sf"/>
</dbReference>
<dbReference type="Proteomes" id="UP000887458">
    <property type="component" value="Unassembled WGS sequence"/>
</dbReference>
<organism evidence="9 10">
    <name type="scientific">Dermatophagoides pteronyssinus</name>
    <name type="common">European house dust mite</name>
    <dbReference type="NCBI Taxonomy" id="6956"/>
    <lineage>
        <taxon>Eukaryota</taxon>
        <taxon>Metazoa</taxon>
        <taxon>Ecdysozoa</taxon>
        <taxon>Arthropoda</taxon>
        <taxon>Chelicerata</taxon>
        <taxon>Arachnida</taxon>
        <taxon>Acari</taxon>
        <taxon>Acariformes</taxon>
        <taxon>Sarcoptiformes</taxon>
        <taxon>Astigmata</taxon>
        <taxon>Psoroptidia</taxon>
        <taxon>Analgoidea</taxon>
        <taxon>Pyroglyphidae</taxon>
        <taxon>Dermatophagoidinae</taxon>
        <taxon>Dermatophagoides</taxon>
    </lineage>
</organism>
<dbReference type="EMBL" id="NJHN03000032">
    <property type="protein sequence ID" value="KAH9423211.1"/>
    <property type="molecule type" value="Genomic_DNA"/>
</dbReference>
<reference evidence="9 10" key="2">
    <citation type="journal article" date="2022" name="Mol. Biol. Evol.">
        <title>Comparative Genomics Reveals Insights into the Divergent Evolution of Astigmatic Mites and Household Pest Adaptations.</title>
        <authorList>
            <person name="Xiong Q."/>
            <person name="Wan A.T."/>
            <person name="Liu X."/>
            <person name="Fung C.S."/>
            <person name="Xiao X."/>
            <person name="Malainual N."/>
            <person name="Hou J."/>
            <person name="Wang L."/>
            <person name="Wang M."/>
            <person name="Yang K.Y."/>
            <person name="Cui Y."/>
            <person name="Leung E.L."/>
            <person name="Nong W."/>
            <person name="Shin S.K."/>
            <person name="Au S.W."/>
            <person name="Jeong K.Y."/>
            <person name="Chew F.T."/>
            <person name="Hui J.H."/>
            <person name="Leung T.F."/>
            <person name="Tungtrongchitr A."/>
            <person name="Zhong N."/>
            <person name="Liu Z."/>
            <person name="Tsui S.K."/>
        </authorList>
    </citation>
    <scope>NUCLEOTIDE SEQUENCE [LARGE SCALE GENOMIC DNA]</scope>
    <source>
        <strain evidence="9">Derp</strain>
    </source>
</reference>
<dbReference type="Gene3D" id="1.20.90.10">
    <property type="entry name" value="Phospholipase A2 domain"/>
    <property type="match status" value="4"/>
</dbReference>
<feature type="compositionally biased region" description="Basic and acidic residues" evidence="7">
    <location>
        <begin position="1049"/>
        <end position="1060"/>
    </location>
</feature>
<feature type="domain" description="Phospholipase A2-like central" evidence="8">
    <location>
        <begin position="859"/>
        <end position="956"/>
    </location>
</feature>
<name>A0ABQ8JKT0_DERPT</name>
<feature type="domain" description="Phospholipase A2-like central" evidence="8">
    <location>
        <begin position="328"/>
        <end position="423"/>
    </location>
</feature>
<comment type="catalytic activity">
    <reaction evidence="1">
        <text>a 1,2-diacyl-sn-glycero-3-phosphocholine + H2O = a 1-acyl-sn-glycero-3-phosphocholine + a fatty acid + H(+)</text>
        <dbReference type="Rhea" id="RHEA:15801"/>
        <dbReference type="ChEBI" id="CHEBI:15377"/>
        <dbReference type="ChEBI" id="CHEBI:15378"/>
        <dbReference type="ChEBI" id="CHEBI:28868"/>
        <dbReference type="ChEBI" id="CHEBI:57643"/>
        <dbReference type="ChEBI" id="CHEBI:58168"/>
        <dbReference type="EC" id="3.1.1.4"/>
    </reaction>
</comment>
<comment type="caution">
    <text evidence="9">The sequence shown here is derived from an EMBL/GenBank/DDBJ whole genome shotgun (WGS) entry which is preliminary data.</text>
</comment>